<organism evidence="1 2">
    <name type="scientific">Georgenia halophila</name>
    <dbReference type="NCBI Taxonomy" id="620889"/>
    <lineage>
        <taxon>Bacteria</taxon>
        <taxon>Bacillati</taxon>
        <taxon>Actinomycetota</taxon>
        <taxon>Actinomycetes</taxon>
        <taxon>Micrococcales</taxon>
        <taxon>Bogoriellaceae</taxon>
        <taxon>Georgenia</taxon>
    </lineage>
</organism>
<name>A0ABP8L5D5_9MICO</name>
<dbReference type="RefSeq" id="WP_345215839.1">
    <property type="nucleotide sequence ID" value="NZ_BAABGN010000007.1"/>
</dbReference>
<dbReference type="EMBL" id="BAABGN010000007">
    <property type="protein sequence ID" value="GAA4422558.1"/>
    <property type="molecule type" value="Genomic_DNA"/>
</dbReference>
<dbReference type="Proteomes" id="UP001500622">
    <property type="component" value="Unassembled WGS sequence"/>
</dbReference>
<evidence type="ECO:0000313" key="2">
    <source>
        <dbReference type="Proteomes" id="UP001500622"/>
    </source>
</evidence>
<protein>
    <submittedName>
        <fullName evidence="1">Uncharacterized protein</fullName>
    </submittedName>
</protein>
<sequence length="66" mass="7228">MLATATPQQAERALADLASTGAEVHLILTARDLARELTSGWQETLKFGARRSFAAFLESVREVTRP</sequence>
<comment type="caution">
    <text evidence="1">The sequence shown here is derived from an EMBL/GenBank/DDBJ whole genome shotgun (WGS) entry which is preliminary data.</text>
</comment>
<evidence type="ECO:0000313" key="1">
    <source>
        <dbReference type="EMBL" id="GAA4422558.1"/>
    </source>
</evidence>
<accession>A0ABP8L5D5</accession>
<gene>
    <name evidence="1" type="ORF">GCM10023169_17170</name>
</gene>
<keyword evidence="2" id="KW-1185">Reference proteome</keyword>
<proteinExistence type="predicted"/>
<reference evidence="2" key="1">
    <citation type="journal article" date="2019" name="Int. J. Syst. Evol. Microbiol.">
        <title>The Global Catalogue of Microorganisms (GCM) 10K type strain sequencing project: providing services to taxonomists for standard genome sequencing and annotation.</title>
        <authorList>
            <consortium name="The Broad Institute Genomics Platform"/>
            <consortium name="The Broad Institute Genome Sequencing Center for Infectious Disease"/>
            <person name="Wu L."/>
            <person name="Ma J."/>
        </authorList>
    </citation>
    <scope>NUCLEOTIDE SEQUENCE [LARGE SCALE GENOMIC DNA]</scope>
    <source>
        <strain evidence="2">JCM 17810</strain>
    </source>
</reference>